<keyword evidence="1" id="KW-1133">Transmembrane helix</keyword>
<dbReference type="RefSeq" id="WP_394629258.1">
    <property type="nucleotide sequence ID" value="NZ_JBIHSF010000008.1"/>
</dbReference>
<keyword evidence="3" id="KW-1185">Reference proteome</keyword>
<reference evidence="2 3" key="1">
    <citation type="submission" date="2024-10" db="EMBL/GenBank/DDBJ databases">
        <authorList>
            <person name="Yibar A."/>
            <person name="Saticioglu I.B."/>
            <person name="Duman M."/>
            <person name="Ajmi N."/>
            <person name="Gurler F."/>
            <person name="Ay H."/>
            <person name="Onuk E."/>
            <person name="Guler S."/>
            <person name="Romalde J.L."/>
        </authorList>
    </citation>
    <scope>NUCLEOTIDE SEQUENCE [LARGE SCALE GENOMIC DNA]</scope>
    <source>
        <strain evidence="2 3">1-TCBS-B</strain>
    </source>
</reference>
<protein>
    <submittedName>
        <fullName evidence="2">Uncharacterized protein</fullName>
    </submittedName>
</protein>
<organism evidence="2 3">
    <name type="scientific">Vibrio barjaei</name>
    <dbReference type="NCBI Taxonomy" id="1676683"/>
    <lineage>
        <taxon>Bacteria</taxon>
        <taxon>Pseudomonadati</taxon>
        <taxon>Pseudomonadota</taxon>
        <taxon>Gammaproteobacteria</taxon>
        <taxon>Vibrionales</taxon>
        <taxon>Vibrionaceae</taxon>
        <taxon>Vibrio</taxon>
    </lineage>
</organism>
<dbReference type="EMBL" id="JBIHSF010000008">
    <property type="protein sequence ID" value="MFH0261366.1"/>
    <property type="molecule type" value="Genomic_DNA"/>
</dbReference>
<keyword evidence="1" id="KW-0472">Membrane</keyword>
<gene>
    <name evidence="2" type="ORF">ACGRH2_13245</name>
</gene>
<comment type="caution">
    <text evidence="2">The sequence shown here is derived from an EMBL/GenBank/DDBJ whole genome shotgun (WGS) entry which is preliminary data.</text>
</comment>
<evidence type="ECO:0000256" key="1">
    <source>
        <dbReference type="SAM" id="Phobius"/>
    </source>
</evidence>
<proteinExistence type="predicted"/>
<dbReference type="Proteomes" id="UP001607125">
    <property type="component" value="Unassembled WGS sequence"/>
</dbReference>
<name>A0ABW7IIU9_9VIBR</name>
<keyword evidence="1" id="KW-0812">Transmembrane</keyword>
<evidence type="ECO:0000313" key="3">
    <source>
        <dbReference type="Proteomes" id="UP001607125"/>
    </source>
</evidence>
<accession>A0ABW7IIU9</accession>
<sequence>MTNDIFFAGLFGMFSTLLGAVVAYGLSFSRDQRLQKEEFRQIYSALIADLKAINIGFERSNEYMPRFGSLNVFMIKGGYKVAPADITLQLECISHDLSRIEDISKSDHAYNIAVASTGQVGLVYNNRSELSERDELIGSVQALIPELVSKLEQHT</sequence>
<feature type="transmembrane region" description="Helical" evidence="1">
    <location>
        <begin position="6"/>
        <end position="26"/>
    </location>
</feature>
<evidence type="ECO:0000313" key="2">
    <source>
        <dbReference type="EMBL" id="MFH0261366.1"/>
    </source>
</evidence>